<feature type="binding site" evidence="9">
    <location>
        <begin position="192"/>
        <end position="196"/>
    </location>
    <ligand>
        <name>GTP</name>
        <dbReference type="ChEBI" id="CHEBI:37565"/>
    </ligand>
</feature>
<dbReference type="GO" id="GO:0005047">
    <property type="term" value="F:signal recognition particle binding"/>
    <property type="evidence" value="ECO:0007669"/>
    <property type="project" value="TreeGrafter"/>
</dbReference>
<dbReference type="Pfam" id="PF00448">
    <property type="entry name" value="SRP54"/>
    <property type="match status" value="1"/>
</dbReference>
<dbReference type="GO" id="GO:0006614">
    <property type="term" value="P:SRP-dependent cotranslational protein targeting to membrane"/>
    <property type="evidence" value="ECO:0007669"/>
    <property type="project" value="InterPro"/>
</dbReference>
<evidence type="ECO:0000256" key="2">
    <source>
        <dbReference type="ARBA" id="ARBA00022490"/>
    </source>
</evidence>
<dbReference type="AlphaFoldDB" id="A0A7Y2ECE6"/>
<keyword evidence="2 9" id="KW-0963">Cytoplasm</keyword>
<comment type="subcellular location">
    <subcellularLocation>
        <location evidence="9">Cell membrane</location>
        <topology evidence="9">Peripheral membrane protein</topology>
        <orientation evidence="9">Cytoplasmic side</orientation>
    </subcellularLocation>
    <subcellularLocation>
        <location evidence="9">Cytoplasm</location>
    </subcellularLocation>
</comment>
<evidence type="ECO:0000256" key="5">
    <source>
        <dbReference type="ARBA" id="ARBA00023134"/>
    </source>
</evidence>
<accession>A0A7Y2ECE6</accession>
<comment type="caution">
    <text evidence="11">The sequence shown here is derived from an EMBL/GenBank/DDBJ whole genome shotgun (WGS) entry which is preliminary data.</text>
</comment>
<evidence type="ECO:0000256" key="7">
    <source>
        <dbReference type="ARBA" id="ARBA00023170"/>
    </source>
</evidence>
<dbReference type="GO" id="GO:0003924">
    <property type="term" value="F:GTPase activity"/>
    <property type="evidence" value="ECO:0007669"/>
    <property type="project" value="UniProtKB-UniRule"/>
</dbReference>
<evidence type="ECO:0000256" key="3">
    <source>
        <dbReference type="ARBA" id="ARBA00022741"/>
    </source>
</evidence>
<dbReference type="Gene3D" id="3.40.50.300">
    <property type="entry name" value="P-loop containing nucleotide triphosphate hydrolases"/>
    <property type="match status" value="1"/>
</dbReference>
<feature type="binding site" evidence="9">
    <location>
        <begin position="256"/>
        <end position="259"/>
    </location>
    <ligand>
        <name>GTP</name>
        <dbReference type="ChEBI" id="CHEBI:37565"/>
    </ligand>
</feature>
<dbReference type="FunFam" id="3.40.50.300:FF:000053">
    <property type="entry name" value="Signal recognition particle receptor FtsY"/>
    <property type="match status" value="1"/>
</dbReference>
<dbReference type="SUPFAM" id="SSF52540">
    <property type="entry name" value="P-loop containing nucleoside triphosphate hydrolases"/>
    <property type="match status" value="1"/>
</dbReference>
<dbReference type="HAMAP" id="MF_00920">
    <property type="entry name" value="FtsY"/>
    <property type="match status" value="1"/>
</dbReference>
<dbReference type="SMART" id="SM00382">
    <property type="entry name" value="AAA"/>
    <property type="match status" value="1"/>
</dbReference>
<organism evidence="11 12">
    <name type="scientific">Eiseniibacteriota bacterium</name>
    <dbReference type="NCBI Taxonomy" id="2212470"/>
    <lineage>
        <taxon>Bacteria</taxon>
        <taxon>Candidatus Eiseniibacteriota</taxon>
    </lineage>
</organism>
<evidence type="ECO:0000256" key="1">
    <source>
        <dbReference type="ARBA" id="ARBA00022475"/>
    </source>
</evidence>
<feature type="domain" description="SRP54-type proteins GTP-binding" evidence="10">
    <location>
        <begin position="277"/>
        <end position="290"/>
    </location>
</feature>
<dbReference type="PROSITE" id="PS00300">
    <property type="entry name" value="SRP54"/>
    <property type="match status" value="1"/>
</dbReference>
<dbReference type="GO" id="GO:0005737">
    <property type="term" value="C:cytoplasm"/>
    <property type="evidence" value="ECO:0007669"/>
    <property type="project" value="UniProtKB-SubCell"/>
</dbReference>
<dbReference type="InterPro" id="IPR004390">
    <property type="entry name" value="SR_rcpt_FtsY"/>
</dbReference>
<comment type="catalytic activity">
    <reaction evidence="8 9">
        <text>GTP + H2O = GDP + phosphate + H(+)</text>
        <dbReference type="Rhea" id="RHEA:19669"/>
        <dbReference type="ChEBI" id="CHEBI:15377"/>
        <dbReference type="ChEBI" id="CHEBI:15378"/>
        <dbReference type="ChEBI" id="CHEBI:37565"/>
        <dbReference type="ChEBI" id="CHEBI:43474"/>
        <dbReference type="ChEBI" id="CHEBI:58189"/>
        <dbReference type="EC" id="3.6.5.4"/>
    </reaction>
</comment>
<reference evidence="11 12" key="1">
    <citation type="submission" date="2020-03" db="EMBL/GenBank/DDBJ databases">
        <title>Metabolic flexibility allows generalist bacteria to become dominant in a frequently disturbed ecosystem.</title>
        <authorList>
            <person name="Chen Y.-J."/>
            <person name="Leung P.M."/>
            <person name="Bay S.K."/>
            <person name="Hugenholtz P."/>
            <person name="Kessler A.J."/>
            <person name="Shelley G."/>
            <person name="Waite D.W."/>
            <person name="Cook P.L."/>
            <person name="Greening C."/>
        </authorList>
    </citation>
    <scope>NUCLEOTIDE SEQUENCE [LARGE SCALE GENOMIC DNA]</scope>
    <source>
        <strain evidence="11">SS_bin_28</strain>
    </source>
</reference>
<evidence type="ECO:0000313" key="12">
    <source>
        <dbReference type="Proteomes" id="UP000547674"/>
    </source>
</evidence>
<keyword evidence="1 9" id="KW-1003">Cell membrane</keyword>
<evidence type="ECO:0000313" key="11">
    <source>
        <dbReference type="EMBL" id="NNF08532.1"/>
    </source>
</evidence>
<dbReference type="CDD" id="cd17874">
    <property type="entry name" value="FtsY"/>
    <property type="match status" value="1"/>
</dbReference>
<evidence type="ECO:0000256" key="6">
    <source>
        <dbReference type="ARBA" id="ARBA00023136"/>
    </source>
</evidence>
<dbReference type="GO" id="GO:0005886">
    <property type="term" value="C:plasma membrane"/>
    <property type="evidence" value="ECO:0007669"/>
    <property type="project" value="UniProtKB-SubCell"/>
</dbReference>
<name>A0A7Y2ECE6_UNCEI</name>
<dbReference type="InterPro" id="IPR000897">
    <property type="entry name" value="SRP54_GTPase_dom"/>
</dbReference>
<comment type="subunit">
    <text evidence="9">Part of the signal recognition particle protein translocation system, which is composed of SRP and FtsY.</text>
</comment>
<keyword evidence="6 9" id="KW-0472">Membrane</keyword>
<dbReference type="InterPro" id="IPR013822">
    <property type="entry name" value="Signal_recog_particl_SRP54_hlx"/>
</dbReference>
<evidence type="ECO:0000256" key="4">
    <source>
        <dbReference type="ARBA" id="ARBA00022801"/>
    </source>
</evidence>
<evidence type="ECO:0000259" key="10">
    <source>
        <dbReference type="PROSITE" id="PS00300"/>
    </source>
</evidence>
<dbReference type="PANTHER" id="PTHR43134">
    <property type="entry name" value="SIGNAL RECOGNITION PARTICLE RECEPTOR SUBUNIT ALPHA"/>
    <property type="match status" value="1"/>
</dbReference>
<dbReference type="PANTHER" id="PTHR43134:SF1">
    <property type="entry name" value="SIGNAL RECOGNITION PARTICLE RECEPTOR SUBUNIT ALPHA"/>
    <property type="match status" value="1"/>
</dbReference>
<dbReference type="SMART" id="SM00963">
    <property type="entry name" value="SRP54_N"/>
    <property type="match status" value="1"/>
</dbReference>
<keyword evidence="3 9" id="KW-0547">Nucleotide-binding</keyword>
<comment type="function">
    <text evidence="9">Involved in targeting and insertion of nascent membrane proteins into the cytoplasmic membrane. Acts as a receptor for the complex formed by the signal recognition particle (SRP) and the ribosome-nascent chain (RNC).</text>
</comment>
<sequence>MRKLFGKLKEGLTKTRQNLSDNVHRVLTGRKKIDEETFEDLEEALIMGDVGVGTSERLLDRLRERVKKDRIETGEVLEEALIEEVEQILLGGEGAVTVPEAKPRVVVMVGVNGTGKTTSLGKLAHYHASNGERVMVAAADTFRAAAVDQLRVWADRAKVEIVSNESGADPAAVAFDAVSSARSREMDVVFVDTAGRLQTKVNLMEELRKIGRVIGKACPGAPHEVLLVLDATTGQNAVIQAKQFGDVIDITGLVLTKVDGTAKGGVVVAISDELGIPVRYLGLGEGIDDLQPFDAKAFAEALFKADTVSVENEA</sequence>
<keyword evidence="5 9" id="KW-0342">GTP-binding</keyword>
<proteinExistence type="inferred from homology"/>
<protein>
    <recommendedName>
        <fullName evidence="9">Signal recognition particle receptor FtsY</fullName>
        <shortName evidence="9">SRP receptor</shortName>
        <ecNumber evidence="9">3.6.5.4</ecNumber>
    </recommendedName>
</protein>
<dbReference type="InterPro" id="IPR036225">
    <property type="entry name" value="SRP/SRP_N"/>
</dbReference>
<comment type="similarity">
    <text evidence="9">Belongs to the GTP-binding SRP family. FtsY subfamily.</text>
</comment>
<keyword evidence="4 9" id="KW-0378">Hydrolase</keyword>
<feature type="binding site" evidence="9">
    <location>
        <begin position="110"/>
        <end position="117"/>
    </location>
    <ligand>
        <name>GTP</name>
        <dbReference type="ChEBI" id="CHEBI:37565"/>
    </ligand>
</feature>
<evidence type="ECO:0000256" key="8">
    <source>
        <dbReference type="ARBA" id="ARBA00048027"/>
    </source>
</evidence>
<dbReference type="GO" id="GO:0005525">
    <property type="term" value="F:GTP binding"/>
    <property type="evidence" value="ECO:0007669"/>
    <property type="project" value="UniProtKB-UniRule"/>
</dbReference>
<dbReference type="SUPFAM" id="SSF47364">
    <property type="entry name" value="Domain of the SRP/SRP receptor G-proteins"/>
    <property type="match status" value="1"/>
</dbReference>
<dbReference type="Proteomes" id="UP000547674">
    <property type="component" value="Unassembled WGS sequence"/>
</dbReference>
<dbReference type="Gene3D" id="1.20.120.140">
    <property type="entry name" value="Signal recognition particle SRP54, nucleotide-binding domain"/>
    <property type="match status" value="1"/>
</dbReference>
<dbReference type="InterPro" id="IPR042101">
    <property type="entry name" value="SRP54_N_sf"/>
</dbReference>
<evidence type="ECO:0000256" key="9">
    <source>
        <dbReference type="HAMAP-Rule" id="MF_00920"/>
    </source>
</evidence>
<dbReference type="Pfam" id="PF02881">
    <property type="entry name" value="SRP54_N"/>
    <property type="match status" value="1"/>
</dbReference>
<dbReference type="NCBIfam" id="TIGR00064">
    <property type="entry name" value="ftsY"/>
    <property type="match status" value="1"/>
</dbReference>
<keyword evidence="7 9" id="KW-0675">Receptor</keyword>
<dbReference type="EMBL" id="JABDJR010000695">
    <property type="protein sequence ID" value="NNF08532.1"/>
    <property type="molecule type" value="Genomic_DNA"/>
</dbReference>
<dbReference type="EC" id="3.6.5.4" evidence="9"/>
<dbReference type="SMART" id="SM00962">
    <property type="entry name" value="SRP54"/>
    <property type="match status" value="1"/>
</dbReference>
<dbReference type="FunFam" id="1.20.120.140:FF:000002">
    <property type="entry name" value="Signal recognition particle receptor FtsY"/>
    <property type="match status" value="1"/>
</dbReference>
<dbReference type="InterPro" id="IPR003593">
    <property type="entry name" value="AAA+_ATPase"/>
</dbReference>
<dbReference type="InterPro" id="IPR027417">
    <property type="entry name" value="P-loop_NTPase"/>
</dbReference>
<gene>
    <name evidence="9 11" type="primary">ftsY</name>
    <name evidence="11" type="ORF">HKN21_17350</name>
</gene>